<keyword evidence="2 4" id="KW-0255">Endonuclease</keyword>
<comment type="cofactor">
    <cofactor evidence="4">
        <name>Mg(2+)</name>
        <dbReference type="ChEBI" id="CHEBI:18420"/>
    </cofactor>
</comment>
<evidence type="ECO:0000313" key="7">
    <source>
        <dbReference type="EMBL" id="MCY9520701.1"/>
    </source>
</evidence>
<name>A0ABT4DTL9_9BACL</name>
<evidence type="ECO:0000256" key="2">
    <source>
        <dbReference type="ARBA" id="ARBA00022759"/>
    </source>
</evidence>
<keyword evidence="8" id="KW-1185">Reference proteome</keyword>
<dbReference type="PANTHER" id="PTHR34276:SF1">
    <property type="entry name" value="MINI-RIBONUCLEASE 3"/>
    <property type="match status" value="1"/>
</dbReference>
<comment type="function">
    <text evidence="4">Involved in correct processing of both the 5' and 3' ends of 23S rRNA precursor. Processes 30S rRNA precursor transcript even in absence of ribonuclease 3 (Rnc); Rnc processes 30S rRNA into smaller rRNA precursors.</text>
</comment>
<comment type="subcellular location">
    <subcellularLocation>
        <location evidence="4">Cytoplasm</location>
    </subcellularLocation>
</comment>
<sequence length="160" mass="18138">MNRDEQERRGIDEASTGQGEPQPLLFPFAPSKEAKHLNPIVLAYMGDAIYEAAIRQYLISKRNHRPNHLHREVISYVSAKAQARFLGCIAPSLTEEEADIVRQGRNTKSSVPKSADVGEYRQATALEALFGYLYFSGQHDRMRQLLNLIIHAHEAEHDNK</sequence>
<keyword evidence="3 4" id="KW-0378">Hydrolase</keyword>
<comment type="subunit">
    <text evidence="4">Homodimer.</text>
</comment>
<dbReference type="PANTHER" id="PTHR34276">
    <property type="entry name" value="MINI-RIBONUCLEASE 3"/>
    <property type="match status" value="1"/>
</dbReference>
<gene>
    <name evidence="4" type="primary">mrnC</name>
    <name evidence="7" type="ORF">M5X09_13675</name>
</gene>
<evidence type="ECO:0000256" key="5">
    <source>
        <dbReference type="SAM" id="MobiDB-lite"/>
    </source>
</evidence>
<keyword evidence="1 4" id="KW-0540">Nuclease</keyword>
<evidence type="ECO:0000256" key="1">
    <source>
        <dbReference type="ARBA" id="ARBA00022722"/>
    </source>
</evidence>
<proteinExistence type="inferred from homology"/>
<feature type="region of interest" description="Disordered" evidence="5">
    <location>
        <begin position="1"/>
        <end position="27"/>
    </location>
</feature>
<keyword evidence="4" id="KW-0698">rRNA processing</keyword>
<feature type="compositionally biased region" description="Basic and acidic residues" evidence="5">
    <location>
        <begin position="1"/>
        <end position="12"/>
    </location>
</feature>
<evidence type="ECO:0000259" key="6">
    <source>
        <dbReference type="SMART" id="SM00535"/>
    </source>
</evidence>
<keyword evidence="4" id="KW-0694">RNA-binding</keyword>
<feature type="active site" evidence="4">
    <location>
        <position position="47"/>
    </location>
</feature>
<dbReference type="RefSeq" id="WP_254912113.1">
    <property type="nucleotide sequence ID" value="NZ_JAMDLV010000041.1"/>
</dbReference>
<comment type="caution">
    <text evidence="7">The sequence shown here is derived from an EMBL/GenBank/DDBJ whole genome shotgun (WGS) entry which is preliminary data.</text>
</comment>
<evidence type="ECO:0000256" key="4">
    <source>
        <dbReference type="HAMAP-Rule" id="MF_01468"/>
    </source>
</evidence>
<dbReference type="EMBL" id="JAMDLW010000018">
    <property type="protein sequence ID" value="MCY9520701.1"/>
    <property type="molecule type" value="Genomic_DNA"/>
</dbReference>
<dbReference type="HAMAP" id="MF_01468">
    <property type="entry name" value="RNase_Mini_III"/>
    <property type="match status" value="1"/>
</dbReference>
<keyword evidence="4" id="KW-0699">rRNA-binding</keyword>
<evidence type="ECO:0000256" key="3">
    <source>
        <dbReference type="ARBA" id="ARBA00022801"/>
    </source>
</evidence>
<reference evidence="7 8" key="1">
    <citation type="submission" date="2022-05" db="EMBL/GenBank/DDBJ databases">
        <title>Genome Sequencing of Bee-Associated Microbes.</title>
        <authorList>
            <person name="Dunlap C."/>
        </authorList>
    </citation>
    <scope>NUCLEOTIDE SEQUENCE [LARGE SCALE GENOMIC DNA]</scope>
    <source>
        <strain evidence="7 8">NRRL NRS-1438</strain>
    </source>
</reference>
<keyword evidence="4" id="KW-0963">Cytoplasm</keyword>
<evidence type="ECO:0000313" key="8">
    <source>
        <dbReference type="Proteomes" id="UP001207626"/>
    </source>
</evidence>
<dbReference type="Pfam" id="PF00636">
    <property type="entry name" value="Ribonuclease_3"/>
    <property type="match status" value="1"/>
</dbReference>
<dbReference type="SMART" id="SM00535">
    <property type="entry name" value="RIBOc"/>
    <property type="match status" value="1"/>
</dbReference>
<comment type="similarity">
    <text evidence="4">Belongs to the MrnC RNase family.</text>
</comment>
<dbReference type="InterPro" id="IPR036389">
    <property type="entry name" value="RNase_III_sf"/>
</dbReference>
<dbReference type="SUPFAM" id="SSF69065">
    <property type="entry name" value="RNase III domain-like"/>
    <property type="match status" value="1"/>
</dbReference>
<keyword evidence="4" id="KW-0460">Magnesium</keyword>
<dbReference type="Gene3D" id="1.10.1520.10">
    <property type="entry name" value="Ribonuclease III domain"/>
    <property type="match status" value="1"/>
</dbReference>
<organism evidence="7 8">
    <name type="scientific">Paenibacillus apiarius</name>
    <dbReference type="NCBI Taxonomy" id="46240"/>
    <lineage>
        <taxon>Bacteria</taxon>
        <taxon>Bacillati</taxon>
        <taxon>Bacillota</taxon>
        <taxon>Bacilli</taxon>
        <taxon>Bacillales</taxon>
        <taxon>Paenibacillaceae</taxon>
        <taxon>Paenibacillus</taxon>
    </lineage>
</organism>
<dbReference type="InterPro" id="IPR000999">
    <property type="entry name" value="RNase_III_dom"/>
</dbReference>
<dbReference type="InterPro" id="IPR008226">
    <property type="entry name" value="Mini3_fam"/>
</dbReference>
<protein>
    <recommendedName>
        <fullName evidence="4">Mini-ribonuclease 3</fullName>
        <shortName evidence="4">Mini-3</shortName>
        <shortName evidence="4">Mini-RNase 3</shortName>
        <ecNumber evidence="4">3.1.26.-</ecNumber>
    </recommendedName>
    <alternativeName>
        <fullName evidence="4">Mini-RNase III</fullName>
        <shortName evidence="4">Mini-III</shortName>
    </alternativeName>
</protein>
<dbReference type="EC" id="3.1.26.-" evidence="4"/>
<feature type="domain" description="RNase III" evidence="6">
    <location>
        <begin position="9"/>
        <end position="159"/>
    </location>
</feature>
<keyword evidence="4" id="KW-0690">Ribosome biogenesis</keyword>
<dbReference type="Proteomes" id="UP001207626">
    <property type="component" value="Unassembled WGS sequence"/>
</dbReference>
<accession>A0ABT4DTL9</accession>